<dbReference type="InterPro" id="IPR036388">
    <property type="entry name" value="WH-like_DNA-bd_sf"/>
</dbReference>
<evidence type="ECO:0000256" key="7">
    <source>
        <dbReference type="SAM" id="MobiDB-lite"/>
    </source>
</evidence>
<dbReference type="FunFam" id="1.20.1310.10:FF:000033">
    <property type="entry name" value="Anaphase-promoting complex subunit ApcB"/>
    <property type="match status" value="1"/>
</dbReference>
<dbReference type="SUPFAM" id="SSF46785">
    <property type="entry name" value="Winged helix' DNA-binding domain"/>
    <property type="match status" value="1"/>
</dbReference>
<dbReference type="PROSITE" id="PS50069">
    <property type="entry name" value="CULLIN_2"/>
    <property type="match status" value="1"/>
</dbReference>
<keyword evidence="4" id="KW-0833">Ubl conjugation pathway</keyword>
<comment type="similarity">
    <text evidence="6">Belongs to the cullin family.</text>
</comment>
<dbReference type="AlphaFoldDB" id="A0A1G4APA7"/>
<dbReference type="InterPro" id="IPR036317">
    <property type="entry name" value="Cullin_homology_sf"/>
</dbReference>
<feature type="compositionally biased region" description="Polar residues" evidence="7">
    <location>
        <begin position="27"/>
        <end position="43"/>
    </location>
</feature>
<keyword evidence="2" id="KW-0132">Cell division</keyword>
<dbReference type="Gene3D" id="1.10.10.10">
    <property type="entry name" value="Winged helix-like DNA-binding domain superfamily/Winged helix DNA-binding domain"/>
    <property type="match status" value="1"/>
</dbReference>
<feature type="region of interest" description="Disordered" evidence="7">
    <location>
        <begin position="263"/>
        <end position="284"/>
    </location>
</feature>
<dbReference type="InterPro" id="IPR059120">
    <property type="entry name" value="Cullin-like_AB"/>
</dbReference>
<comment type="caution">
    <text evidence="9">The sequence shown here is derived from an EMBL/GenBank/DDBJ whole genome shotgun (WGS) entry which is preliminary data.</text>
</comment>
<organism evidence="9 10">
    <name type="scientific">Colletotrichum orchidophilum</name>
    <dbReference type="NCBI Taxonomy" id="1209926"/>
    <lineage>
        <taxon>Eukaryota</taxon>
        <taxon>Fungi</taxon>
        <taxon>Dikarya</taxon>
        <taxon>Ascomycota</taxon>
        <taxon>Pezizomycotina</taxon>
        <taxon>Sordariomycetes</taxon>
        <taxon>Hypocreomycetidae</taxon>
        <taxon>Glomerellales</taxon>
        <taxon>Glomerellaceae</taxon>
        <taxon>Colletotrichum</taxon>
    </lineage>
</organism>
<feature type="domain" description="Cullin family profile" evidence="8">
    <location>
        <begin position="583"/>
        <end position="791"/>
    </location>
</feature>
<dbReference type="GO" id="GO:0051301">
    <property type="term" value="P:cell division"/>
    <property type="evidence" value="ECO:0007669"/>
    <property type="project" value="UniProtKB-KW"/>
</dbReference>
<dbReference type="Gene3D" id="3.30.230.130">
    <property type="entry name" value="Cullin, Chain C, Domain 2"/>
    <property type="match status" value="1"/>
</dbReference>
<keyword evidence="10" id="KW-1185">Reference proteome</keyword>
<dbReference type="Pfam" id="PF26557">
    <property type="entry name" value="Cullin_AB"/>
    <property type="match status" value="1"/>
</dbReference>
<keyword evidence="3" id="KW-0498">Mitosis</keyword>
<keyword evidence="5" id="KW-0131">Cell cycle</keyword>
<dbReference type="PANTHER" id="PTHR45957">
    <property type="entry name" value="ANAPHASE-PROMOTING COMPLEX SUBUNIT 2"/>
    <property type="match status" value="1"/>
</dbReference>
<dbReference type="InterPro" id="IPR036390">
    <property type="entry name" value="WH_DNA-bd_sf"/>
</dbReference>
<feature type="region of interest" description="Disordered" evidence="7">
    <location>
        <begin position="811"/>
        <end position="848"/>
    </location>
</feature>
<dbReference type="InterPro" id="IPR014786">
    <property type="entry name" value="ANAPC2_C"/>
</dbReference>
<dbReference type="GO" id="GO:0005680">
    <property type="term" value="C:anaphase-promoting complex"/>
    <property type="evidence" value="ECO:0007669"/>
    <property type="project" value="TreeGrafter"/>
</dbReference>
<name>A0A1G4APA7_9PEZI</name>
<gene>
    <name evidence="9" type="ORF">CORC01_13674</name>
</gene>
<evidence type="ECO:0000256" key="2">
    <source>
        <dbReference type="ARBA" id="ARBA00022618"/>
    </source>
</evidence>
<proteinExistence type="inferred from homology"/>
<dbReference type="Pfam" id="PF08672">
    <property type="entry name" value="ANAPC2"/>
    <property type="match status" value="1"/>
</dbReference>
<dbReference type="RefSeq" id="XP_022468194.1">
    <property type="nucleotide sequence ID" value="XM_022625290.1"/>
</dbReference>
<dbReference type="Proteomes" id="UP000176998">
    <property type="component" value="Unassembled WGS sequence"/>
</dbReference>
<dbReference type="SMART" id="SM01013">
    <property type="entry name" value="APC2"/>
    <property type="match status" value="1"/>
</dbReference>
<evidence type="ECO:0000256" key="6">
    <source>
        <dbReference type="PROSITE-ProRule" id="PRU00330"/>
    </source>
</evidence>
<dbReference type="GO" id="GO:0070979">
    <property type="term" value="P:protein K11-linked ubiquitination"/>
    <property type="evidence" value="ECO:0007669"/>
    <property type="project" value="TreeGrafter"/>
</dbReference>
<sequence>MTTIMSAAPSRWSGKRQSVFKSVFDSEISQPAPHSTPSQTLKSQGEPFGGAPSPPPHRQSPSRLHFPGNGKHSDIHASPSSRRPKSHSSMQTSDQVRWDQAWHIVTSRIQLPPSVAAEDSFGTLAPESQDYDADFYDSLKLVLHPGEHVEHAAVTEDILSWHTQQVRHHFAQHVLPLLSACNTYGDQAQVLLGSIHTLEAAHRQYLYGLSLIVRGLDNKHADIAVDKFRRDLHAVIGNSMSQALMESLRAVLSRLMRVVLGMQTTQSPPGESRETDLEGDSQAAAGATAAARQELLQLIEALHKVGLAGERFQVLLAELMDAMMVEHIRTSFAGAWTQSKSDGGKDAPRASSVPRATKLGTPSRCITALCSWVENHYSRLAVEVFARLGSGDIAWTDVEKWKEIAVGRLAVMRIHELFDIVLRWPQSRGALDDLRMAITTPQRRLQLTDTFSAALQKRLLHPGRSTLDILRVYISMIRTFHALDHSKVLLDRVVHSLQLYLCQRDDAIPIVVTGLLSNPDDPNAETGNIKLVELAILLNDPSQQRRPAVDDEELDWDDMEWIPDPVDAGVNYKRPKSEDVIGTLISALGSQDIFIKEFQNIIAERLLSTQVEFSQEIRVLNLLKKRFGDNALQNCDVMIKDIQDSKKVDSIISKTIRTGYLGGPVRKAHNAPSYHTKILSRLFWPTMDREHFILPGPVTEGQGQYEGEFERLKSNRKLTWLNNLGNATVNLELEDRTVEKECKTYEAVVIYAFQEDETYSGPLPVRRKVDQLEDILQMDDDLIRSALSFWVGQRVLREIESGTFIVIEKLDDNADDGGKPPGPGPDDAPAPESGDISPKKPGALDAKEKERRQVYWQFIVGMLTNSSPAMPLGQIAMMMKMLIADGFPWSNEELQEFLAEKMAMEELELVGGKYRLPKK</sequence>
<reference evidence="9 10" key="1">
    <citation type="submission" date="2016-09" db="EMBL/GenBank/DDBJ databases">
        <authorList>
            <person name="Capua I."/>
            <person name="De Benedictis P."/>
            <person name="Joannis T."/>
            <person name="Lombin L.H."/>
            <person name="Cattoli G."/>
        </authorList>
    </citation>
    <scope>NUCLEOTIDE SEQUENCE [LARGE SCALE GENOMIC DNA]</scope>
    <source>
        <strain evidence="9 10">IMI 309357</strain>
    </source>
</reference>
<feature type="region of interest" description="Disordered" evidence="7">
    <location>
        <begin position="23"/>
        <end position="94"/>
    </location>
</feature>
<dbReference type="PANTHER" id="PTHR45957:SF1">
    <property type="entry name" value="ANAPHASE-PROMOTING COMPLEX SUBUNIT 2"/>
    <property type="match status" value="1"/>
</dbReference>
<dbReference type="InterPro" id="IPR044554">
    <property type="entry name" value="ANAPC2"/>
</dbReference>
<dbReference type="SMART" id="SM00182">
    <property type="entry name" value="CULLIN"/>
    <property type="match status" value="1"/>
</dbReference>
<dbReference type="GO" id="GO:0006511">
    <property type="term" value="P:ubiquitin-dependent protein catabolic process"/>
    <property type="evidence" value="ECO:0007669"/>
    <property type="project" value="InterPro"/>
</dbReference>
<dbReference type="SUPFAM" id="SSF75632">
    <property type="entry name" value="Cullin homology domain"/>
    <property type="match status" value="1"/>
</dbReference>
<dbReference type="STRING" id="1209926.A0A1G4APA7"/>
<evidence type="ECO:0000256" key="3">
    <source>
        <dbReference type="ARBA" id="ARBA00022776"/>
    </source>
</evidence>
<dbReference type="GO" id="GO:0031625">
    <property type="term" value="F:ubiquitin protein ligase binding"/>
    <property type="evidence" value="ECO:0007669"/>
    <property type="project" value="InterPro"/>
</dbReference>
<dbReference type="GeneID" id="34566800"/>
<evidence type="ECO:0000256" key="1">
    <source>
        <dbReference type="ARBA" id="ARBA00016068"/>
    </source>
</evidence>
<dbReference type="Gene3D" id="1.20.1310.10">
    <property type="entry name" value="Cullin Repeats"/>
    <property type="match status" value="1"/>
</dbReference>
<evidence type="ECO:0000256" key="4">
    <source>
        <dbReference type="ARBA" id="ARBA00022786"/>
    </source>
</evidence>
<evidence type="ECO:0000313" key="9">
    <source>
        <dbReference type="EMBL" id="OHE91020.1"/>
    </source>
</evidence>
<evidence type="ECO:0000256" key="5">
    <source>
        <dbReference type="ARBA" id="ARBA00023306"/>
    </source>
</evidence>
<evidence type="ECO:0000313" key="10">
    <source>
        <dbReference type="Proteomes" id="UP000176998"/>
    </source>
</evidence>
<evidence type="ECO:0000259" key="8">
    <source>
        <dbReference type="PROSITE" id="PS50069"/>
    </source>
</evidence>
<dbReference type="OrthoDB" id="5581181at2759"/>
<dbReference type="GO" id="GO:0007091">
    <property type="term" value="P:metaphase/anaphase transition of mitotic cell cycle"/>
    <property type="evidence" value="ECO:0007669"/>
    <property type="project" value="TreeGrafter"/>
</dbReference>
<dbReference type="EMBL" id="MJBS01000206">
    <property type="protein sequence ID" value="OHE91020.1"/>
    <property type="molecule type" value="Genomic_DNA"/>
</dbReference>
<protein>
    <recommendedName>
        <fullName evidence="1">Anaphase-promoting complex subunit 2</fullName>
    </recommendedName>
</protein>
<accession>A0A1G4APA7</accession>
<dbReference type="InterPro" id="IPR016158">
    <property type="entry name" value="Cullin_homology"/>
</dbReference>
<dbReference type="InterPro" id="IPR057975">
    <property type="entry name" value="TPR_ANAPC2"/>
</dbReference>
<feature type="region of interest" description="Disordered" evidence="7">
    <location>
        <begin position="337"/>
        <end position="358"/>
    </location>
</feature>
<dbReference type="Pfam" id="PF25773">
    <property type="entry name" value="TPR_ANAPC2"/>
    <property type="match status" value="1"/>
</dbReference>